<dbReference type="Gene3D" id="3.40.250.10">
    <property type="entry name" value="Rhodanese-like domain"/>
    <property type="match status" value="2"/>
</dbReference>
<reference evidence="5 6" key="1">
    <citation type="submission" date="2018-01" db="EMBL/GenBank/DDBJ databases">
        <title>Genome characterization of the sugarcane-associated fungus Trichoderma ghanense CCMA-1212 and their application in lignocelulose bioconversion.</title>
        <authorList>
            <person name="Steindorff A.S."/>
            <person name="Mendes T.D."/>
            <person name="Vilela E.S.D."/>
            <person name="Rodrigues D.S."/>
            <person name="Formighieri E.F."/>
            <person name="Melo I.S."/>
            <person name="Favaro L.C.L."/>
        </authorList>
    </citation>
    <scope>NUCLEOTIDE SEQUENCE [LARGE SCALE GENOMIC DNA]</scope>
    <source>
        <strain evidence="5 6">CCMA-1212</strain>
    </source>
</reference>
<evidence type="ECO:0000313" key="6">
    <source>
        <dbReference type="Proteomes" id="UP001642720"/>
    </source>
</evidence>
<feature type="region of interest" description="Disordered" evidence="3">
    <location>
        <begin position="1"/>
        <end position="33"/>
    </location>
</feature>
<comment type="caution">
    <text evidence="5">The sequence shown here is derived from an EMBL/GenBank/DDBJ whole genome shotgun (WGS) entry which is preliminary data.</text>
</comment>
<dbReference type="PANTHER" id="PTHR11364:SF27">
    <property type="entry name" value="SULFURTRANSFERASE"/>
    <property type="match status" value="1"/>
</dbReference>
<proteinExistence type="predicted"/>
<dbReference type="RefSeq" id="XP_073558739.1">
    <property type="nucleotide sequence ID" value="XM_073702344.1"/>
</dbReference>
<protein>
    <submittedName>
        <fullName evidence="5">Thiosulfate sulfurtransferase TUM1</fullName>
    </submittedName>
</protein>
<feature type="domain" description="Rhodanese" evidence="4">
    <location>
        <begin position="245"/>
        <end position="361"/>
    </location>
</feature>
<dbReference type="GeneID" id="300576794"/>
<dbReference type="CDD" id="cd01449">
    <property type="entry name" value="TST_Repeat_2"/>
    <property type="match status" value="1"/>
</dbReference>
<feature type="compositionally biased region" description="Polar residues" evidence="3">
    <location>
        <begin position="20"/>
        <end position="33"/>
    </location>
</feature>
<evidence type="ECO:0000256" key="2">
    <source>
        <dbReference type="ARBA" id="ARBA00022737"/>
    </source>
</evidence>
<dbReference type="PROSITE" id="PS50206">
    <property type="entry name" value="RHODANESE_3"/>
    <property type="match status" value="2"/>
</dbReference>
<dbReference type="InterPro" id="IPR045078">
    <property type="entry name" value="TST/MPST-like"/>
</dbReference>
<name>A0ABY2H2S4_9HYPO</name>
<dbReference type="Proteomes" id="UP001642720">
    <property type="component" value="Unassembled WGS sequence"/>
</dbReference>
<keyword evidence="1" id="KW-0808">Transferase</keyword>
<dbReference type="InterPro" id="IPR001763">
    <property type="entry name" value="Rhodanese-like_dom"/>
</dbReference>
<dbReference type="SMART" id="SM00450">
    <property type="entry name" value="RHOD"/>
    <property type="match status" value="2"/>
</dbReference>
<evidence type="ECO:0000259" key="4">
    <source>
        <dbReference type="PROSITE" id="PS50206"/>
    </source>
</evidence>
<dbReference type="PANTHER" id="PTHR11364">
    <property type="entry name" value="THIOSULFATE SULFERTANSFERASE"/>
    <property type="match status" value="1"/>
</dbReference>
<evidence type="ECO:0000256" key="3">
    <source>
        <dbReference type="SAM" id="MobiDB-lite"/>
    </source>
</evidence>
<keyword evidence="2" id="KW-0677">Repeat</keyword>
<sequence>SARLSSEAQLQRLETHHLTRPNTPYRATSGSPSMASVVAGQSVRIGLPRLGNGFLRTSMSTRRNLSSYLVTPKELHEALKKNPPSPISPDPRVIPLCAAWFLPNDERTGIQVFREQRIPKARFFDLDKAVDKRSPYPHMLPDPKGFAAAMSELGIRRDDIVVVYDTKELGIFSAPRVAWTFRAFGHPKVHILNNFRQWVAEGLPTESGELYSVECNPYPIPELASDRVATFEQVKEAVLDYNKEGAEGIQILDARPNGRFTGQDPEPREGLSSGHMPGSINIPFSSVLDPETKAFLPADKLRKLFEEKGVDPNKPIISTCGTGVTACAIDTALEVAGYPNSRKVYDGSWTEWAQRVHPSENLIIKSE</sequence>
<organism evidence="5 6">
    <name type="scientific">Trichoderma ghanense</name>
    <dbReference type="NCBI Taxonomy" id="65468"/>
    <lineage>
        <taxon>Eukaryota</taxon>
        <taxon>Fungi</taxon>
        <taxon>Dikarya</taxon>
        <taxon>Ascomycota</taxon>
        <taxon>Pezizomycotina</taxon>
        <taxon>Sordariomycetes</taxon>
        <taxon>Hypocreomycetidae</taxon>
        <taxon>Hypocreales</taxon>
        <taxon>Hypocreaceae</taxon>
        <taxon>Trichoderma</taxon>
    </lineage>
</organism>
<evidence type="ECO:0000256" key="1">
    <source>
        <dbReference type="ARBA" id="ARBA00022679"/>
    </source>
</evidence>
<feature type="non-terminal residue" evidence="5">
    <location>
        <position position="1"/>
    </location>
</feature>
<dbReference type="Pfam" id="PF00581">
    <property type="entry name" value="Rhodanese"/>
    <property type="match status" value="1"/>
</dbReference>
<dbReference type="InterPro" id="IPR036873">
    <property type="entry name" value="Rhodanese-like_dom_sf"/>
</dbReference>
<feature type="region of interest" description="Disordered" evidence="3">
    <location>
        <begin position="255"/>
        <end position="276"/>
    </location>
</feature>
<evidence type="ECO:0000313" key="5">
    <source>
        <dbReference type="EMBL" id="TFB02538.1"/>
    </source>
</evidence>
<dbReference type="EMBL" id="PPTA01000006">
    <property type="protein sequence ID" value="TFB02538.1"/>
    <property type="molecule type" value="Genomic_DNA"/>
</dbReference>
<feature type="domain" description="Rhodanese" evidence="4">
    <location>
        <begin position="117"/>
        <end position="207"/>
    </location>
</feature>
<gene>
    <name evidence="5" type="ORF">CCMA1212_005064</name>
</gene>
<dbReference type="SUPFAM" id="SSF52821">
    <property type="entry name" value="Rhodanese/Cell cycle control phosphatase"/>
    <property type="match status" value="2"/>
</dbReference>
<keyword evidence="6" id="KW-1185">Reference proteome</keyword>
<accession>A0ABY2H2S4</accession>
<dbReference type="CDD" id="cd01448">
    <property type="entry name" value="TST_Repeat_1"/>
    <property type="match status" value="1"/>
</dbReference>